<protein>
    <submittedName>
        <fullName evidence="4">FAD/NAD(P)-binding oxidoreductase</fullName>
    </submittedName>
</protein>
<gene>
    <name evidence="4" type="ORF">EBB79_12930</name>
</gene>
<evidence type="ECO:0000259" key="2">
    <source>
        <dbReference type="Pfam" id="PF01266"/>
    </source>
</evidence>
<evidence type="ECO:0000313" key="5">
    <source>
        <dbReference type="Proteomes" id="UP000283063"/>
    </source>
</evidence>
<dbReference type="CDD" id="cd19946">
    <property type="entry name" value="GlpA-like_Fer2_BFD-like"/>
    <property type="match status" value="1"/>
</dbReference>
<dbReference type="Pfam" id="PF04324">
    <property type="entry name" value="Fer2_BFD"/>
    <property type="match status" value="1"/>
</dbReference>
<dbReference type="GO" id="GO:0016491">
    <property type="term" value="F:oxidoreductase activity"/>
    <property type="evidence" value="ECO:0007669"/>
    <property type="project" value="UniProtKB-KW"/>
</dbReference>
<dbReference type="PROSITE" id="PS51257">
    <property type="entry name" value="PROKAR_LIPOPROTEIN"/>
    <property type="match status" value="1"/>
</dbReference>
<dbReference type="Gene3D" id="3.30.9.10">
    <property type="entry name" value="D-Amino Acid Oxidase, subunit A, domain 2"/>
    <property type="match status" value="1"/>
</dbReference>
<keyword evidence="5" id="KW-1185">Reference proteome</keyword>
<feature type="domain" description="FAD dependent oxidoreductase" evidence="2">
    <location>
        <begin position="7"/>
        <end position="353"/>
    </location>
</feature>
<sequence>MSEARWDVIVIGGGVVGCAVTRRFALAGAKTLLLERGRDILSGASKANSAILHTGFDAPPGSLEVACMQAGYQEYLDIHTRLNLPVLKTAALVVAWTEEQLAQLDGIVSKAHENGVDDARQISRQDLLGRETGLSTTALGAVEVPREYVIDPWSAPLAYLKQAVRAGAGYQFDTEVKSGAFDGEYWHLDTGQQRISGRLVINCTGTNGDNIEQICRKPGFEIRPRKGQFLVYDKSASALINSIILPVPTATTKGVVLTKTIFGNLLLGPTAEEQQDRNIATVEREMLDGLIATGIEMLPGLAGHSVTATYAGLRPATQFKDYQISAEPGKNWIGVNGIRSTGLTAALGIAAHVQRLCGETYSDLANFGPAAAAEWPVMPVLAEHEKRAYQQGDGTEIVCHCERVTRGEIEAALDESDVPARSLGGLRRRTRVMMGRCNGFYCSARVAELTQGRISPPLAGHEKDQS</sequence>
<organism evidence="4 5">
    <name type="scientific">Parasedimentitalea marina</name>
    <dbReference type="NCBI Taxonomy" id="2483033"/>
    <lineage>
        <taxon>Bacteria</taxon>
        <taxon>Pseudomonadati</taxon>
        <taxon>Pseudomonadota</taxon>
        <taxon>Alphaproteobacteria</taxon>
        <taxon>Rhodobacterales</taxon>
        <taxon>Paracoccaceae</taxon>
        <taxon>Parasedimentitalea</taxon>
    </lineage>
</organism>
<feature type="domain" description="BFD-like [2Fe-2S]-binding" evidence="3">
    <location>
        <begin position="397"/>
        <end position="449"/>
    </location>
</feature>
<dbReference type="InterPro" id="IPR041854">
    <property type="entry name" value="BFD-like_2Fe2S-bd_dom_sf"/>
</dbReference>
<dbReference type="InterPro" id="IPR036188">
    <property type="entry name" value="FAD/NAD-bd_sf"/>
</dbReference>
<dbReference type="KEGG" id="sedi:EBB79_12930"/>
<dbReference type="EMBL" id="CP033219">
    <property type="protein sequence ID" value="AZV78690.1"/>
    <property type="molecule type" value="Genomic_DNA"/>
</dbReference>
<dbReference type="InterPro" id="IPR006076">
    <property type="entry name" value="FAD-dep_OxRdtase"/>
</dbReference>
<dbReference type="OrthoDB" id="9801699at2"/>
<dbReference type="PANTHER" id="PTHR42720:SF1">
    <property type="entry name" value="GLYCEROL 3-PHOSPHATE OXIDASE"/>
    <property type="match status" value="1"/>
</dbReference>
<dbReference type="PANTHER" id="PTHR42720">
    <property type="entry name" value="GLYCEROL-3-PHOSPHATE DEHYDROGENASE"/>
    <property type="match status" value="1"/>
</dbReference>
<evidence type="ECO:0000259" key="3">
    <source>
        <dbReference type="Pfam" id="PF04324"/>
    </source>
</evidence>
<evidence type="ECO:0000313" key="4">
    <source>
        <dbReference type="EMBL" id="AZV78690.1"/>
    </source>
</evidence>
<reference evidence="4 5" key="1">
    <citation type="submission" date="2018-10" db="EMBL/GenBank/DDBJ databases">
        <title>Parasedimentitalea marina sp. nov., a psychrophilic bacterium isolated from deep seawater of the New Britain Trench.</title>
        <authorList>
            <person name="Cao J."/>
        </authorList>
    </citation>
    <scope>NUCLEOTIDE SEQUENCE [LARGE SCALE GENOMIC DNA]</scope>
    <source>
        <strain evidence="4 5">W43</strain>
    </source>
</reference>
<dbReference type="RefSeq" id="WP_127749246.1">
    <property type="nucleotide sequence ID" value="NZ_CP033219.1"/>
</dbReference>
<dbReference type="Proteomes" id="UP000283063">
    <property type="component" value="Chromosome"/>
</dbReference>
<dbReference type="SUPFAM" id="SSF51905">
    <property type="entry name" value="FAD/NAD(P)-binding domain"/>
    <property type="match status" value="1"/>
</dbReference>
<dbReference type="Gene3D" id="3.50.50.60">
    <property type="entry name" value="FAD/NAD(P)-binding domain"/>
    <property type="match status" value="1"/>
</dbReference>
<proteinExistence type="predicted"/>
<keyword evidence="1" id="KW-0560">Oxidoreductase</keyword>
<evidence type="ECO:0000256" key="1">
    <source>
        <dbReference type="ARBA" id="ARBA00023002"/>
    </source>
</evidence>
<dbReference type="InterPro" id="IPR052745">
    <property type="entry name" value="G3P_Oxidase/Oxidoreductase"/>
</dbReference>
<name>A0A3T0N3T0_9RHOB</name>
<dbReference type="InterPro" id="IPR007419">
    <property type="entry name" value="BFD-like_2Fe2S-bd_dom"/>
</dbReference>
<accession>A0A3T0N3T0</accession>
<dbReference type="AlphaFoldDB" id="A0A3T0N3T0"/>
<dbReference type="Pfam" id="PF01266">
    <property type="entry name" value="DAO"/>
    <property type="match status" value="1"/>
</dbReference>
<dbReference type="Gene3D" id="1.10.10.1100">
    <property type="entry name" value="BFD-like [2Fe-2S]-binding domain"/>
    <property type="match status" value="1"/>
</dbReference>
<dbReference type="SUPFAM" id="SSF54373">
    <property type="entry name" value="FAD-linked reductases, C-terminal domain"/>
    <property type="match status" value="1"/>
</dbReference>